<keyword evidence="6" id="KW-0584">Phenylalanine biosynthesis</keyword>
<dbReference type="PROSITE" id="PS51171">
    <property type="entry name" value="PREPHENATE_DEHYDR_3"/>
    <property type="match status" value="1"/>
</dbReference>
<evidence type="ECO:0000313" key="11">
    <source>
        <dbReference type="EMBL" id="MFD2618532.1"/>
    </source>
</evidence>
<dbReference type="InterPro" id="IPR045865">
    <property type="entry name" value="ACT-like_dom_sf"/>
</dbReference>
<evidence type="ECO:0000256" key="6">
    <source>
        <dbReference type="ARBA" id="ARBA00023222"/>
    </source>
</evidence>
<dbReference type="PROSITE" id="PS51671">
    <property type="entry name" value="ACT"/>
    <property type="match status" value="1"/>
</dbReference>
<evidence type="ECO:0000256" key="3">
    <source>
        <dbReference type="ARBA" id="ARBA00021872"/>
    </source>
</evidence>
<keyword evidence="12" id="KW-1185">Reference proteome</keyword>
<dbReference type="InterPro" id="IPR002912">
    <property type="entry name" value="ACT_dom"/>
</dbReference>
<dbReference type="Proteomes" id="UP001597458">
    <property type="component" value="Unassembled WGS sequence"/>
</dbReference>
<accession>A0ABW5PUW6</accession>
<evidence type="ECO:0000256" key="1">
    <source>
        <dbReference type="ARBA" id="ARBA00004741"/>
    </source>
</evidence>
<dbReference type="RefSeq" id="WP_141191901.1">
    <property type="nucleotide sequence ID" value="NZ_JBHUMR010000018.1"/>
</dbReference>
<dbReference type="NCBIfam" id="NF008865">
    <property type="entry name" value="PRK11898.1"/>
    <property type="match status" value="1"/>
</dbReference>
<dbReference type="CDD" id="cd13633">
    <property type="entry name" value="PBP2_Sa-PDT_like"/>
    <property type="match status" value="1"/>
</dbReference>
<sequence length="273" mass="30664">MKVAYLGPRGTFSEEAATRFFPKNTELFPKKSIYDAIEAVSIDDVDKCIVPIENSIAGTIDTSIDGLMMFNLSIDADVIFPVSLNLIGLKGSEISDINEVISITPALDQCRNYIRHHKFLSQHVDSTANAAKLIMEQGNKNRAAIASEWVAGLYGLQIIEKDIQDSEHNHTRFIVLSKNHRIKKIQDKTMILVTPSTEYVGMLSSILNVFSGLGINLTWIESKPTRKKLGTYRFFIEAEMGYDEERAQKVKIILETFGHKVDFLGSYKTTILK</sequence>
<name>A0ABW5PUW6_9BACI</name>
<dbReference type="InterPro" id="IPR018528">
    <property type="entry name" value="Preph_deHydtase_CS"/>
</dbReference>
<evidence type="ECO:0000259" key="10">
    <source>
        <dbReference type="PROSITE" id="PS51671"/>
    </source>
</evidence>
<feature type="domain" description="ACT" evidence="10">
    <location>
        <begin position="191"/>
        <end position="268"/>
    </location>
</feature>
<comment type="pathway">
    <text evidence="1">Amino-acid biosynthesis; L-phenylalanine biosynthesis; phenylpyruvate from prephenate: step 1/1.</text>
</comment>
<dbReference type="GO" id="GO:0004664">
    <property type="term" value="F:prephenate dehydratase activity"/>
    <property type="evidence" value="ECO:0007669"/>
    <property type="project" value="UniProtKB-EC"/>
</dbReference>
<evidence type="ECO:0000256" key="5">
    <source>
        <dbReference type="ARBA" id="ARBA00023141"/>
    </source>
</evidence>
<proteinExistence type="predicted"/>
<dbReference type="Pfam" id="PF00800">
    <property type="entry name" value="PDT"/>
    <property type="match status" value="1"/>
</dbReference>
<dbReference type="InterPro" id="IPR001086">
    <property type="entry name" value="Preph_deHydtase"/>
</dbReference>
<comment type="catalytic activity">
    <reaction evidence="8">
        <text>prephenate + H(+) = 3-phenylpyruvate + CO2 + H2O</text>
        <dbReference type="Rhea" id="RHEA:21648"/>
        <dbReference type="ChEBI" id="CHEBI:15377"/>
        <dbReference type="ChEBI" id="CHEBI:15378"/>
        <dbReference type="ChEBI" id="CHEBI:16526"/>
        <dbReference type="ChEBI" id="CHEBI:18005"/>
        <dbReference type="ChEBI" id="CHEBI:29934"/>
        <dbReference type="EC" id="4.2.1.51"/>
    </reaction>
</comment>
<dbReference type="Gene3D" id="3.30.70.260">
    <property type="match status" value="1"/>
</dbReference>
<reference evidence="12" key="1">
    <citation type="journal article" date="2019" name="Int. J. Syst. Evol. Microbiol.">
        <title>The Global Catalogue of Microorganisms (GCM) 10K type strain sequencing project: providing services to taxonomists for standard genome sequencing and annotation.</title>
        <authorList>
            <consortium name="The Broad Institute Genomics Platform"/>
            <consortium name="The Broad Institute Genome Sequencing Center for Infectious Disease"/>
            <person name="Wu L."/>
            <person name="Ma J."/>
        </authorList>
    </citation>
    <scope>NUCLEOTIDE SEQUENCE [LARGE SCALE GENOMIC DNA]</scope>
    <source>
        <strain evidence="12">TISTR 2241</strain>
    </source>
</reference>
<comment type="caution">
    <text evidence="11">The sequence shown here is derived from an EMBL/GenBank/DDBJ whole genome shotgun (WGS) entry which is preliminary data.</text>
</comment>
<dbReference type="CDD" id="cd04905">
    <property type="entry name" value="ACT_CM-PDT"/>
    <property type="match status" value="1"/>
</dbReference>
<evidence type="ECO:0000256" key="8">
    <source>
        <dbReference type="ARBA" id="ARBA00047848"/>
    </source>
</evidence>
<dbReference type="SUPFAM" id="SSF55021">
    <property type="entry name" value="ACT-like"/>
    <property type="match status" value="1"/>
</dbReference>
<dbReference type="PANTHER" id="PTHR21022">
    <property type="entry name" value="PREPHENATE DEHYDRATASE P PROTEIN"/>
    <property type="match status" value="1"/>
</dbReference>
<dbReference type="EMBL" id="JBHUMR010000018">
    <property type="protein sequence ID" value="MFD2618532.1"/>
    <property type="molecule type" value="Genomic_DNA"/>
</dbReference>
<keyword evidence="5" id="KW-0057">Aromatic amino acid biosynthesis</keyword>
<dbReference type="EC" id="4.2.1.51" evidence="2"/>
<keyword evidence="4" id="KW-0028">Amino-acid biosynthesis</keyword>
<evidence type="ECO:0000259" key="9">
    <source>
        <dbReference type="PROSITE" id="PS51171"/>
    </source>
</evidence>
<dbReference type="SUPFAM" id="SSF53850">
    <property type="entry name" value="Periplasmic binding protein-like II"/>
    <property type="match status" value="1"/>
</dbReference>
<organism evidence="11 12">
    <name type="scientific">Terrilactibacillus laevilacticus</name>
    <dbReference type="NCBI Taxonomy" id="1380157"/>
    <lineage>
        <taxon>Bacteria</taxon>
        <taxon>Bacillati</taxon>
        <taxon>Bacillota</taxon>
        <taxon>Bacilli</taxon>
        <taxon>Bacillales</taxon>
        <taxon>Bacillaceae</taxon>
        <taxon>Terrilactibacillus</taxon>
    </lineage>
</organism>
<protein>
    <recommendedName>
        <fullName evidence="3">Prephenate dehydratase</fullName>
        <ecNumber evidence="2">4.2.1.51</ecNumber>
    </recommendedName>
</protein>
<feature type="domain" description="Prephenate dehydratase" evidence="9">
    <location>
        <begin position="2"/>
        <end position="178"/>
    </location>
</feature>
<evidence type="ECO:0000256" key="2">
    <source>
        <dbReference type="ARBA" id="ARBA00013147"/>
    </source>
</evidence>
<evidence type="ECO:0000313" key="12">
    <source>
        <dbReference type="Proteomes" id="UP001597458"/>
    </source>
</evidence>
<dbReference type="PROSITE" id="PS00857">
    <property type="entry name" value="PREPHENATE_DEHYDR_1"/>
    <property type="match status" value="1"/>
</dbReference>
<evidence type="ECO:0000256" key="7">
    <source>
        <dbReference type="ARBA" id="ARBA00023239"/>
    </source>
</evidence>
<dbReference type="Gene3D" id="3.40.190.10">
    <property type="entry name" value="Periplasmic binding protein-like II"/>
    <property type="match status" value="2"/>
</dbReference>
<keyword evidence="7 11" id="KW-0456">Lyase</keyword>
<dbReference type="PANTHER" id="PTHR21022:SF19">
    <property type="entry name" value="PREPHENATE DEHYDRATASE-RELATED"/>
    <property type="match status" value="1"/>
</dbReference>
<gene>
    <name evidence="11" type="primary">pheA</name>
    <name evidence="11" type="ORF">ACFSTF_14610</name>
</gene>
<evidence type="ECO:0000256" key="4">
    <source>
        <dbReference type="ARBA" id="ARBA00022605"/>
    </source>
</evidence>